<sequence length="386" mass="40289">MLSELQGIVDEASRLLGAPTTLEDTGFTLVAHSAQGVTLDAVRRGTVAQRVSTPQVRAWFEGFGITTSAGPVRTPADAALGVLPRLCVPARTGDRTHGYLWALDAGGPHPAAGRLDEVAALAARAAVLLARQGRRRESTTTALVDLLSPDTEDVARGVRALSEHDLLDRAPAVAVALVGHTGAADLAHTLWRLPRGVVGDTGPGGTVLLVALRSASDPGPAHRVAADVLARHAERLGAAERAGLVAAVGGPRTDVHAARASWREARWALRAAHPGVVADWAALGVARLLAAEPGADLLLDLGALDDELTRTARAYLDRAGAIAATAAELGIHRQTLYHRLGRVEALTGRSLRDGQDRLALHLALTLRPLLDPAAAHPRSWDRASAA</sequence>
<dbReference type="RefSeq" id="WP_265383035.1">
    <property type="nucleotide sequence ID" value="NZ_CP110615.1"/>
</dbReference>
<dbReference type="EMBL" id="CP110615">
    <property type="protein sequence ID" value="UZJ24929.1"/>
    <property type="molecule type" value="Genomic_DNA"/>
</dbReference>
<keyword evidence="5" id="KW-1185">Reference proteome</keyword>
<feature type="domain" description="PucR C-terminal helix-turn-helix" evidence="2">
    <location>
        <begin position="308"/>
        <end position="365"/>
    </location>
</feature>
<evidence type="ECO:0000259" key="3">
    <source>
        <dbReference type="Pfam" id="PF17853"/>
    </source>
</evidence>
<dbReference type="PANTHER" id="PTHR33744:SF17">
    <property type="entry name" value="CONSERVED PROTEIN"/>
    <property type="match status" value="1"/>
</dbReference>
<protein>
    <submittedName>
        <fullName evidence="4">Helix-turn-helix domain-containing protein</fullName>
    </submittedName>
</protein>
<gene>
    <name evidence="4" type="ORF">RHODO2019_17835</name>
</gene>
<dbReference type="InterPro" id="IPR051448">
    <property type="entry name" value="CdaR-like_regulators"/>
</dbReference>
<accession>A0ABY6NZT7</accession>
<dbReference type="Gene3D" id="1.10.10.2840">
    <property type="entry name" value="PucR C-terminal helix-turn-helix domain"/>
    <property type="match status" value="1"/>
</dbReference>
<name>A0ABY6NZT7_9NOCA</name>
<feature type="domain" description="CdaR GGDEF-like" evidence="3">
    <location>
        <begin position="182"/>
        <end position="271"/>
    </location>
</feature>
<reference evidence="4" key="1">
    <citation type="submission" date="2022-10" db="EMBL/GenBank/DDBJ databases">
        <title>Rhodococcus sp.75.</title>
        <authorList>
            <person name="Sun M."/>
        </authorList>
    </citation>
    <scope>NUCLEOTIDE SEQUENCE</scope>
    <source>
        <strain evidence="4">75</strain>
    </source>
</reference>
<dbReference type="PANTHER" id="PTHR33744">
    <property type="entry name" value="CARBOHYDRATE DIACID REGULATOR"/>
    <property type="match status" value="1"/>
</dbReference>
<comment type="similarity">
    <text evidence="1">Belongs to the CdaR family.</text>
</comment>
<dbReference type="Pfam" id="PF13556">
    <property type="entry name" value="HTH_30"/>
    <property type="match status" value="1"/>
</dbReference>
<dbReference type="InterPro" id="IPR041522">
    <property type="entry name" value="CdaR_GGDEF"/>
</dbReference>
<organism evidence="4 5">
    <name type="scientific">Rhodococcus antarcticus</name>
    <dbReference type="NCBI Taxonomy" id="2987751"/>
    <lineage>
        <taxon>Bacteria</taxon>
        <taxon>Bacillati</taxon>
        <taxon>Actinomycetota</taxon>
        <taxon>Actinomycetes</taxon>
        <taxon>Mycobacteriales</taxon>
        <taxon>Nocardiaceae</taxon>
        <taxon>Rhodococcus</taxon>
    </lineage>
</organism>
<evidence type="ECO:0000256" key="1">
    <source>
        <dbReference type="ARBA" id="ARBA00006754"/>
    </source>
</evidence>
<evidence type="ECO:0000259" key="2">
    <source>
        <dbReference type="Pfam" id="PF13556"/>
    </source>
</evidence>
<dbReference type="Proteomes" id="UP001164965">
    <property type="component" value="Chromosome"/>
</dbReference>
<dbReference type="InterPro" id="IPR042070">
    <property type="entry name" value="PucR_C-HTH_sf"/>
</dbReference>
<evidence type="ECO:0000313" key="4">
    <source>
        <dbReference type="EMBL" id="UZJ24929.1"/>
    </source>
</evidence>
<proteinExistence type="inferred from homology"/>
<evidence type="ECO:0000313" key="5">
    <source>
        <dbReference type="Proteomes" id="UP001164965"/>
    </source>
</evidence>
<dbReference type="InterPro" id="IPR025736">
    <property type="entry name" value="PucR_C-HTH_dom"/>
</dbReference>
<dbReference type="Pfam" id="PF17853">
    <property type="entry name" value="GGDEF_2"/>
    <property type="match status" value="1"/>
</dbReference>